<evidence type="ECO:0000313" key="1">
    <source>
        <dbReference type="EMBL" id="PIS29754.1"/>
    </source>
</evidence>
<accession>A0A2H0XXT9</accession>
<protein>
    <submittedName>
        <fullName evidence="1">Uncharacterized protein</fullName>
    </submittedName>
</protein>
<dbReference type="EMBL" id="PEYM01000074">
    <property type="protein sequence ID" value="PIS29754.1"/>
    <property type="molecule type" value="Genomic_DNA"/>
</dbReference>
<organism evidence="1 2">
    <name type="scientific">Candidatus Saganbacteria bacterium CG08_land_8_20_14_0_20_45_16</name>
    <dbReference type="NCBI Taxonomy" id="2014293"/>
    <lineage>
        <taxon>Bacteria</taxon>
        <taxon>Bacillati</taxon>
        <taxon>Saganbacteria</taxon>
    </lineage>
</organism>
<comment type="caution">
    <text evidence="1">The sequence shown here is derived from an EMBL/GenBank/DDBJ whole genome shotgun (WGS) entry which is preliminary data.</text>
</comment>
<sequence>MENYYKENNADWRIGRFDLKRILPHLLPERRQEIFSGQLNVFVEATRRGIAENSFASSTNLSRTLMASLYFMEFDPSSRMQELAHELTLTLLADTESDYLIDNLTEVITTDSRLYTNLHYLSEDGSGLEIINQVIYQQMVEGYFDPSGFFRAYNQAIRHRPSSFHPTVKAARAEMELAGMVQALSLETAVANRVPASRITSIYQIPREVKFFPLSRSNRGSSSFGF</sequence>
<dbReference type="AlphaFoldDB" id="A0A2H0XXT9"/>
<dbReference type="Proteomes" id="UP000231343">
    <property type="component" value="Unassembled WGS sequence"/>
</dbReference>
<gene>
    <name evidence="1" type="ORF">COT42_04460</name>
</gene>
<evidence type="ECO:0000313" key="2">
    <source>
        <dbReference type="Proteomes" id="UP000231343"/>
    </source>
</evidence>
<name>A0A2H0XXT9_UNCSA</name>
<proteinExistence type="predicted"/>
<reference evidence="1 2" key="1">
    <citation type="submission" date="2017-09" db="EMBL/GenBank/DDBJ databases">
        <title>Depth-based differentiation of microbial function through sediment-hosted aquifers and enrichment of novel symbionts in the deep terrestrial subsurface.</title>
        <authorList>
            <person name="Probst A.J."/>
            <person name="Ladd B."/>
            <person name="Jarett J.K."/>
            <person name="Geller-Mcgrath D.E."/>
            <person name="Sieber C.M."/>
            <person name="Emerson J.B."/>
            <person name="Anantharaman K."/>
            <person name="Thomas B.C."/>
            <person name="Malmstrom R."/>
            <person name="Stieglmeier M."/>
            <person name="Klingl A."/>
            <person name="Woyke T."/>
            <person name="Ryan C.M."/>
            <person name="Banfield J.F."/>
        </authorList>
    </citation>
    <scope>NUCLEOTIDE SEQUENCE [LARGE SCALE GENOMIC DNA]</scope>
    <source>
        <strain evidence="1">CG08_land_8_20_14_0_20_45_16</strain>
    </source>
</reference>